<comment type="subcellular location">
    <subcellularLocation>
        <location evidence="5">Nucleus</location>
    </subcellularLocation>
</comment>
<keyword evidence="1" id="KW-0805">Transcription regulation</keyword>
<feature type="region of interest" description="Disordered" evidence="6">
    <location>
        <begin position="49"/>
        <end position="76"/>
    </location>
</feature>
<dbReference type="GO" id="GO:0007507">
    <property type="term" value="P:heart development"/>
    <property type="evidence" value="ECO:0007669"/>
    <property type="project" value="TreeGrafter"/>
</dbReference>
<keyword evidence="4 5" id="KW-0539">Nucleus</keyword>
<dbReference type="SUPFAM" id="SSF49417">
    <property type="entry name" value="p53-like transcription factors"/>
    <property type="match status" value="1"/>
</dbReference>
<dbReference type="InterPro" id="IPR036960">
    <property type="entry name" value="T-box_sf"/>
</dbReference>
<keyword evidence="2 5" id="KW-0238">DNA-binding</keyword>
<evidence type="ECO:0000256" key="5">
    <source>
        <dbReference type="PROSITE-ProRule" id="PRU00201"/>
    </source>
</evidence>
<evidence type="ECO:0000313" key="9">
    <source>
        <dbReference type="EMBL" id="KAF0753512.1"/>
    </source>
</evidence>
<dbReference type="InterPro" id="IPR008967">
    <property type="entry name" value="p53-like_TF_DNA-bd_sf"/>
</dbReference>
<evidence type="ECO:0000256" key="7">
    <source>
        <dbReference type="SAM" id="Phobius"/>
    </source>
</evidence>
<protein>
    <recommendedName>
        <fullName evidence="8">T-box domain-containing protein</fullName>
    </recommendedName>
</protein>
<dbReference type="GO" id="GO:0000981">
    <property type="term" value="F:DNA-binding transcription factor activity, RNA polymerase II-specific"/>
    <property type="evidence" value="ECO:0007669"/>
    <property type="project" value="TreeGrafter"/>
</dbReference>
<reference evidence="9 10" key="1">
    <citation type="submission" date="2019-08" db="EMBL/GenBank/DDBJ databases">
        <title>Whole genome of Aphis craccivora.</title>
        <authorList>
            <person name="Voronova N.V."/>
            <person name="Shulinski R.S."/>
            <person name="Bandarenka Y.V."/>
            <person name="Zhorov D.G."/>
            <person name="Warner D."/>
        </authorList>
    </citation>
    <scope>NUCLEOTIDE SEQUENCE [LARGE SCALE GENOMIC DNA]</scope>
    <source>
        <strain evidence="9">180601</strain>
        <tissue evidence="9">Whole Body</tissue>
    </source>
</reference>
<dbReference type="InterPro" id="IPR046360">
    <property type="entry name" value="T-box_DNA-bd"/>
</dbReference>
<feature type="transmembrane region" description="Helical" evidence="7">
    <location>
        <begin position="12"/>
        <end position="30"/>
    </location>
</feature>
<name>A0A6G0YDA1_APHCR</name>
<evidence type="ECO:0000256" key="6">
    <source>
        <dbReference type="SAM" id="MobiDB-lite"/>
    </source>
</evidence>
<keyword evidence="7" id="KW-0812">Transmembrane</keyword>
<dbReference type="Pfam" id="PF00907">
    <property type="entry name" value="T-box"/>
    <property type="match status" value="1"/>
</dbReference>
<dbReference type="PANTHER" id="PTHR11267">
    <property type="entry name" value="T-BOX PROTEIN-RELATED"/>
    <property type="match status" value="1"/>
</dbReference>
<dbReference type="PROSITE" id="PS50252">
    <property type="entry name" value="TBOX_3"/>
    <property type="match status" value="1"/>
</dbReference>
<accession>A0A6G0YDA1</accession>
<dbReference type="GO" id="GO:0045893">
    <property type="term" value="P:positive regulation of DNA-templated transcription"/>
    <property type="evidence" value="ECO:0007669"/>
    <property type="project" value="InterPro"/>
</dbReference>
<keyword evidence="3" id="KW-0804">Transcription</keyword>
<comment type="caution">
    <text evidence="9">The sequence shown here is derived from an EMBL/GenBank/DDBJ whole genome shotgun (WGS) entry which is preliminary data.</text>
</comment>
<dbReference type="Proteomes" id="UP000478052">
    <property type="component" value="Unassembled WGS sequence"/>
</dbReference>
<feature type="domain" description="T-box" evidence="8">
    <location>
        <begin position="100"/>
        <end position="125"/>
    </location>
</feature>
<dbReference type="InterPro" id="IPR001699">
    <property type="entry name" value="TF_T-box"/>
</dbReference>
<dbReference type="GO" id="GO:0000978">
    <property type="term" value="F:RNA polymerase II cis-regulatory region sequence-specific DNA binding"/>
    <property type="evidence" value="ECO:0007669"/>
    <property type="project" value="InterPro"/>
</dbReference>
<dbReference type="AlphaFoldDB" id="A0A6G0YDA1"/>
<dbReference type="GO" id="GO:0001708">
    <property type="term" value="P:cell fate specification"/>
    <property type="evidence" value="ECO:0007669"/>
    <property type="project" value="TreeGrafter"/>
</dbReference>
<organism evidence="9 10">
    <name type="scientific">Aphis craccivora</name>
    <name type="common">Cowpea aphid</name>
    <dbReference type="NCBI Taxonomy" id="307492"/>
    <lineage>
        <taxon>Eukaryota</taxon>
        <taxon>Metazoa</taxon>
        <taxon>Ecdysozoa</taxon>
        <taxon>Arthropoda</taxon>
        <taxon>Hexapoda</taxon>
        <taxon>Insecta</taxon>
        <taxon>Pterygota</taxon>
        <taxon>Neoptera</taxon>
        <taxon>Paraneoptera</taxon>
        <taxon>Hemiptera</taxon>
        <taxon>Sternorrhyncha</taxon>
        <taxon>Aphidomorpha</taxon>
        <taxon>Aphidoidea</taxon>
        <taxon>Aphididae</taxon>
        <taxon>Aphidini</taxon>
        <taxon>Aphis</taxon>
        <taxon>Aphis</taxon>
    </lineage>
</organism>
<dbReference type="Gene3D" id="2.60.40.820">
    <property type="entry name" value="Transcription factor, T-box"/>
    <property type="match status" value="1"/>
</dbReference>
<evidence type="ECO:0000256" key="2">
    <source>
        <dbReference type="ARBA" id="ARBA00023125"/>
    </source>
</evidence>
<dbReference type="GO" id="GO:0000785">
    <property type="term" value="C:chromatin"/>
    <property type="evidence" value="ECO:0007669"/>
    <property type="project" value="TreeGrafter"/>
</dbReference>
<evidence type="ECO:0000259" key="8">
    <source>
        <dbReference type="PROSITE" id="PS50252"/>
    </source>
</evidence>
<evidence type="ECO:0000256" key="1">
    <source>
        <dbReference type="ARBA" id="ARBA00023015"/>
    </source>
</evidence>
<evidence type="ECO:0000256" key="3">
    <source>
        <dbReference type="ARBA" id="ARBA00023163"/>
    </source>
</evidence>
<evidence type="ECO:0000256" key="4">
    <source>
        <dbReference type="ARBA" id="ARBA00023242"/>
    </source>
</evidence>
<gene>
    <name evidence="9" type="ORF">FWK35_00022400</name>
</gene>
<sequence>MSIAYYEVNEKNENVFCFFVFVSFLVPAFVDGKPLRKRRLSSDTMVTIRSSRDSPADEIVISSSTSSPPPPSVVAATTPANPVLEERCNSEELQHVSCRLETKDLWDKFNELGTEMIITKTGRSVNNNNMYYCYHIV</sequence>
<keyword evidence="10" id="KW-1185">Reference proteome</keyword>
<keyword evidence="7" id="KW-0472">Membrane</keyword>
<dbReference type="GO" id="GO:0005634">
    <property type="term" value="C:nucleus"/>
    <property type="evidence" value="ECO:0007669"/>
    <property type="project" value="UniProtKB-SubCell"/>
</dbReference>
<keyword evidence="7" id="KW-1133">Transmembrane helix</keyword>
<comment type="caution">
    <text evidence="5">Lacks conserved residue(s) required for the propagation of feature annotation.</text>
</comment>
<proteinExistence type="predicted"/>
<dbReference type="EMBL" id="VUJU01004708">
    <property type="protein sequence ID" value="KAF0753512.1"/>
    <property type="molecule type" value="Genomic_DNA"/>
</dbReference>
<evidence type="ECO:0000313" key="10">
    <source>
        <dbReference type="Proteomes" id="UP000478052"/>
    </source>
</evidence>
<dbReference type="PANTHER" id="PTHR11267:SF190">
    <property type="entry name" value="T-BOX TRANSCRIPTION FACTOR TBX20"/>
    <property type="match status" value="1"/>
</dbReference>
<dbReference type="OrthoDB" id="7442607at2759"/>